<keyword evidence="1" id="KW-0732">Signal</keyword>
<dbReference type="SUPFAM" id="SSF49373">
    <property type="entry name" value="Invasin/intimin cell-adhesion fragments"/>
    <property type="match status" value="1"/>
</dbReference>
<dbReference type="InterPro" id="IPR008964">
    <property type="entry name" value="Invasin/intimin_cell_adhesion"/>
</dbReference>
<keyword evidence="4" id="KW-1185">Reference proteome</keyword>
<feature type="domain" description="Invasin" evidence="2">
    <location>
        <begin position="179"/>
        <end position="250"/>
    </location>
</feature>
<proteinExistence type="predicted"/>
<feature type="chain" id="PRO_5013333427" description="Invasin domain-containing protein" evidence="1">
    <location>
        <begin position="31"/>
        <end position="415"/>
    </location>
</feature>
<reference evidence="4" key="1">
    <citation type="submission" date="2017-09" db="EMBL/GenBank/DDBJ databases">
        <title>FDA dAtabase for Regulatory Grade micrObial Sequences (FDA-ARGOS): Supporting development and validation of Infectious Disease Dx tests.</title>
        <authorList>
            <person name="Minogue T."/>
            <person name="Wolcott M."/>
            <person name="Wasieloski L."/>
            <person name="Aguilar W."/>
            <person name="Moore D."/>
            <person name="Tallon L."/>
            <person name="Sadzewicz L."/>
            <person name="Ott S."/>
            <person name="Zhao X."/>
            <person name="Nagaraj S."/>
            <person name="Vavikolanu K."/>
            <person name="Aluvathingal J."/>
            <person name="Nadendla S."/>
            <person name="Sichtig H."/>
        </authorList>
    </citation>
    <scope>NUCLEOTIDE SEQUENCE [LARGE SCALE GENOMIC DNA]</scope>
    <source>
        <strain evidence="4">FDAARGOS_387</strain>
    </source>
</reference>
<dbReference type="Pfam" id="PF21764">
    <property type="entry name" value="Invasin_D4"/>
    <property type="match status" value="1"/>
</dbReference>
<comment type="caution">
    <text evidence="3">The sequence shown here is derived from an EMBL/GenBank/DDBJ whole genome shotgun (WGS) entry which is preliminary data.</text>
</comment>
<evidence type="ECO:0000313" key="3">
    <source>
        <dbReference type="EMBL" id="PHI30174.1"/>
    </source>
</evidence>
<dbReference type="Proteomes" id="UP000224974">
    <property type="component" value="Unassembled WGS sequence"/>
</dbReference>
<evidence type="ECO:0000259" key="2">
    <source>
        <dbReference type="Pfam" id="PF21764"/>
    </source>
</evidence>
<dbReference type="InterPro" id="IPR048658">
    <property type="entry name" value="Invasin_D4"/>
</dbReference>
<dbReference type="Gene3D" id="2.60.40.1080">
    <property type="match status" value="1"/>
</dbReference>
<dbReference type="EMBL" id="PDDX01000001">
    <property type="protein sequence ID" value="PHI30174.1"/>
    <property type="molecule type" value="Genomic_DNA"/>
</dbReference>
<dbReference type="AlphaFoldDB" id="A0A2C6DN06"/>
<sequence>MTQDITGTPRSTLAALVAAALIGGVAPVWAAVLSQPTGTIEGRAPTLTGDHEVVTMEGDTVVDNGTVSKTVTPDMFALTGNLLSQVQHDADGDTGLLSWVDQPSATYVWKHNGTPLAPAQLSTPLYTSFPGSVVTLEVGAEVLTTTQTGSPWMNNSPILTSTYTLNVPAAPIPLPASVKLNVNGYQFAGNSGFPRTGYTNATYQIWMNGTSSATNNAYVFTSDSPWVSVGRSTGIITLTGKPASGYTAAVINIAATNGSMSYEHVVNPRLWGSVSAPARSAGTDGATVCPSPQTAATGTRLVGYGSRTTQPNPVLSIWNEWGSFAGSAGPLLVFNRTLSRVPGAWSSHDTAWTDHQYISSPTSVVMNGAAATSLQVGWGGATAYTQSSPENYRAYPNNTMVYNTIRTPMLCEEAL</sequence>
<protein>
    <recommendedName>
        <fullName evidence="2">Invasin domain-containing protein</fullName>
    </recommendedName>
</protein>
<evidence type="ECO:0000313" key="4">
    <source>
        <dbReference type="Proteomes" id="UP000224974"/>
    </source>
</evidence>
<organism evidence="3 4">
    <name type="scientific">Budvicia aquatica</name>
    <dbReference type="NCBI Taxonomy" id="82979"/>
    <lineage>
        <taxon>Bacteria</taxon>
        <taxon>Pseudomonadati</taxon>
        <taxon>Pseudomonadota</taxon>
        <taxon>Gammaproteobacteria</taxon>
        <taxon>Enterobacterales</taxon>
        <taxon>Budviciaceae</taxon>
        <taxon>Budvicia</taxon>
    </lineage>
</organism>
<accession>A0A2C6DN06</accession>
<feature type="signal peptide" evidence="1">
    <location>
        <begin position="1"/>
        <end position="30"/>
    </location>
</feature>
<name>A0A2C6DN06_9GAMM</name>
<evidence type="ECO:0000256" key="1">
    <source>
        <dbReference type="SAM" id="SignalP"/>
    </source>
</evidence>
<gene>
    <name evidence="3" type="ORF">CRN84_12905</name>
</gene>